<dbReference type="Pfam" id="PF00550">
    <property type="entry name" value="PP-binding"/>
    <property type="match status" value="1"/>
</dbReference>
<gene>
    <name evidence="2" type="ORF">ACFPOF_15940</name>
</gene>
<proteinExistence type="predicted"/>
<dbReference type="SUPFAM" id="SSF47336">
    <property type="entry name" value="ACP-like"/>
    <property type="match status" value="1"/>
</dbReference>
<dbReference type="Proteomes" id="UP001596113">
    <property type="component" value="Unassembled WGS sequence"/>
</dbReference>
<evidence type="ECO:0000313" key="3">
    <source>
        <dbReference type="Proteomes" id="UP001596113"/>
    </source>
</evidence>
<name>A0ABW0HUZ5_9BACL</name>
<protein>
    <submittedName>
        <fullName evidence="2">Phosphopantetheine-binding protein</fullName>
    </submittedName>
</protein>
<sequence length="80" mass="9362">MKDIIQLLSSYVQLPELPEEELRFLDLQSYGLDSIKTITLILDIEEKFNLVFPDELLLFENLATPFQIMETIRKINMLSS</sequence>
<dbReference type="InterPro" id="IPR009081">
    <property type="entry name" value="PP-bd_ACP"/>
</dbReference>
<evidence type="ECO:0000313" key="2">
    <source>
        <dbReference type="EMBL" id="MFC5404235.1"/>
    </source>
</evidence>
<organism evidence="2 3">
    <name type="scientific">Cohnella soli</name>
    <dbReference type="NCBI Taxonomy" id="425005"/>
    <lineage>
        <taxon>Bacteria</taxon>
        <taxon>Bacillati</taxon>
        <taxon>Bacillota</taxon>
        <taxon>Bacilli</taxon>
        <taxon>Bacillales</taxon>
        <taxon>Paenibacillaceae</taxon>
        <taxon>Cohnella</taxon>
    </lineage>
</organism>
<dbReference type="InterPro" id="IPR036736">
    <property type="entry name" value="ACP-like_sf"/>
</dbReference>
<feature type="domain" description="Carrier" evidence="1">
    <location>
        <begin position="1"/>
        <end position="76"/>
    </location>
</feature>
<reference evidence="3" key="1">
    <citation type="journal article" date="2019" name="Int. J. Syst. Evol. Microbiol.">
        <title>The Global Catalogue of Microorganisms (GCM) 10K type strain sequencing project: providing services to taxonomists for standard genome sequencing and annotation.</title>
        <authorList>
            <consortium name="The Broad Institute Genomics Platform"/>
            <consortium name="The Broad Institute Genome Sequencing Center for Infectious Disease"/>
            <person name="Wu L."/>
            <person name="Ma J."/>
        </authorList>
    </citation>
    <scope>NUCLEOTIDE SEQUENCE [LARGE SCALE GENOMIC DNA]</scope>
    <source>
        <strain evidence="3">CGMCC 1.18575</strain>
    </source>
</reference>
<dbReference type="RefSeq" id="WP_378134310.1">
    <property type="nucleotide sequence ID" value="NZ_JBHSMI010000025.1"/>
</dbReference>
<evidence type="ECO:0000259" key="1">
    <source>
        <dbReference type="PROSITE" id="PS50075"/>
    </source>
</evidence>
<dbReference type="Gene3D" id="1.10.1200.10">
    <property type="entry name" value="ACP-like"/>
    <property type="match status" value="1"/>
</dbReference>
<dbReference type="PROSITE" id="PS50075">
    <property type="entry name" value="CARRIER"/>
    <property type="match status" value="1"/>
</dbReference>
<keyword evidence="3" id="KW-1185">Reference proteome</keyword>
<accession>A0ABW0HUZ5</accession>
<dbReference type="EMBL" id="JBHSMI010000025">
    <property type="protein sequence ID" value="MFC5404235.1"/>
    <property type="molecule type" value="Genomic_DNA"/>
</dbReference>
<comment type="caution">
    <text evidence="2">The sequence shown here is derived from an EMBL/GenBank/DDBJ whole genome shotgun (WGS) entry which is preliminary data.</text>
</comment>